<evidence type="ECO:0000259" key="1">
    <source>
        <dbReference type="Pfam" id="PF18299"/>
    </source>
</evidence>
<evidence type="ECO:0000313" key="3">
    <source>
        <dbReference type="Proteomes" id="UP000192276"/>
    </source>
</evidence>
<evidence type="ECO:0000313" key="2">
    <source>
        <dbReference type="EMBL" id="OQP68479.1"/>
    </source>
</evidence>
<protein>
    <recommendedName>
        <fullName evidence="1">ATP-grasp domain-containing protein</fullName>
    </recommendedName>
</protein>
<comment type="caution">
    <text evidence="2">The sequence shown here is derived from an EMBL/GenBank/DDBJ whole genome shotgun (WGS) entry which is preliminary data.</text>
</comment>
<sequence>MTSGRKFVSDFICVNKNELPKVVVIDIAFSGKTGWFVLEFNACWGAGLNGCKAVNVIDCIIDATINK</sequence>
<dbReference type="Pfam" id="PF18299">
    <property type="entry name" value="R2K_2"/>
    <property type="match status" value="1"/>
</dbReference>
<organism evidence="2 3">
    <name type="scientific">Niastella populi</name>
    <dbReference type="NCBI Taxonomy" id="550983"/>
    <lineage>
        <taxon>Bacteria</taxon>
        <taxon>Pseudomonadati</taxon>
        <taxon>Bacteroidota</taxon>
        <taxon>Chitinophagia</taxon>
        <taxon>Chitinophagales</taxon>
        <taxon>Chitinophagaceae</taxon>
        <taxon>Niastella</taxon>
    </lineage>
</organism>
<keyword evidence="3" id="KW-1185">Reference proteome</keyword>
<dbReference type="AlphaFoldDB" id="A0A1V9GCT5"/>
<reference evidence="3" key="1">
    <citation type="submission" date="2016-04" db="EMBL/GenBank/DDBJ databases">
        <authorList>
            <person name="Chen L."/>
            <person name="Zhuang W."/>
            <person name="Wang G."/>
        </authorList>
    </citation>
    <scope>NUCLEOTIDE SEQUENCE [LARGE SCALE GENOMIC DNA]</scope>
    <source>
        <strain evidence="3">208</strain>
    </source>
</reference>
<gene>
    <name evidence="2" type="ORF">A4R26_01345</name>
</gene>
<proteinExistence type="predicted"/>
<name>A0A1V9GCT5_9BACT</name>
<dbReference type="InterPro" id="IPR041261">
    <property type="entry name" value="R2K_2"/>
</dbReference>
<feature type="domain" description="ATP-grasp" evidence="1">
    <location>
        <begin position="7"/>
        <end position="58"/>
    </location>
</feature>
<dbReference type="Proteomes" id="UP000192276">
    <property type="component" value="Unassembled WGS sequence"/>
</dbReference>
<accession>A0A1V9GCT5</accession>
<dbReference type="EMBL" id="LWBP01000001">
    <property type="protein sequence ID" value="OQP68479.1"/>
    <property type="molecule type" value="Genomic_DNA"/>
</dbReference>